<dbReference type="SUPFAM" id="SSF51338">
    <property type="entry name" value="Composite domain of metallo-dependent hydrolases"/>
    <property type="match status" value="1"/>
</dbReference>
<dbReference type="InterPro" id="IPR032466">
    <property type="entry name" value="Metal_Hydrolase"/>
</dbReference>
<dbReference type="InterPro" id="IPR011059">
    <property type="entry name" value="Metal-dep_hydrolase_composite"/>
</dbReference>
<evidence type="ECO:0000256" key="8">
    <source>
        <dbReference type="ARBA" id="ARBA00060590"/>
    </source>
</evidence>
<dbReference type="Gene3D" id="2.30.40.10">
    <property type="entry name" value="Urease, subunit C, domain 1"/>
    <property type="match status" value="1"/>
</dbReference>
<feature type="binding site" evidence="11">
    <location>
        <position position="137"/>
    </location>
    <ligand>
        <name>Zn(2+)</name>
        <dbReference type="ChEBI" id="CHEBI:29105"/>
    </ligand>
</feature>
<feature type="domain" description="Amidohydrolase-related" evidence="12">
    <location>
        <begin position="58"/>
        <end position="388"/>
    </location>
</feature>
<dbReference type="STRING" id="1150625.Q75_15725"/>
<evidence type="ECO:0000256" key="6">
    <source>
        <dbReference type="ARBA" id="ARBA00023277"/>
    </source>
</evidence>
<dbReference type="PANTHER" id="PTHR11113:SF14">
    <property type="entry name" value="N-ACETYLGLUCOSAMINE-6-PHOSPHATE DEACETYLASE"/>
    <property type="match status" value="1"/>
</dbReference>
<keyword evidence="4 11" id="KW-0479">Metal-binding</keyword>
<comment type="similarity">
    <text evidence="1 9">Belongs to the metallo-dependent hydrolases superfamily. NagA family.</text>
</comment>
<dbReference type="FunFam" id="3.20.20.140:FF:000004">
    <property type="entry name" value="N-acetylglucosamine-6-phosphate deacetylase"/>
    <property type="match status" value="1"/>
</dbReference>
<dbReference type="InterPro" id="IPR003764">
    <property type="entry name" value="GlcNAc_6-P_deAcase"/>
</dbReference>
<dbReference type="EMBL" id="LDYG01000051">
    <property type="protein sequence ID" value="KUP04436.1"/>
    <property type="molecule type" value="Genomic_DNA"/>
</dbReference>
<evidence type="ECO:0000313" key="14">
    <source>
        <dbReference type="Proteomes" id="UP000074108"/>
    </source>
</evidence>
<gene>
    <name evidence="13" type="ORF">Q75_15725</name>
</gene>
<comment type="cofactor">
    <cofactor evidence="11">
        <name>a divalent metal cation</name>
        <dbReference type="ChEBI" id="CHEBI:60240"/>
    </cofactor>
    <text evidence="11">Binds 1 divalent metal cation per subunit.</text>
</comment>
<dbReference type="PANTHER" id="PTHR11113">
    <property type="entry name" value="N-ACETYLGLUCOSAMINE-6-PHOSPHATE DEACETYLASE"/>
    <property type="match status" value="1"/>
</dbReference>
<dbReference type="PIRSF" id="PIRSF038994">
    <property type="entry name" value="NagA"/>
    <property type="match status" value="1"/>
</dbReference>
<dbReference type="AlphaFoldDB" id="A0A147K4S5"/>
<evidence type="ECO:0000256" key="9">
    <source>
        <dbReference type="PIRNR" id="PIRNR038994"/>
    </source>
</evidence>
<feature type="active site" description="Proton donor/acceptor" evidence="10">
    <location>
        <position position="282"/>
    </location>
</feature>
<dbReference type="RefSeq" id="WP_059351905.1">
    <property type="nucleotide sequence ID" value="NZ_LDYG01000051.1"/>
</dbReference>
<feature type="binding site" evidence="11">
    <location>
        <position position="203"/>
    </location>
    <ligand>
        <name>Zn(2+)</name>
        <dbReference type="ChEBI" id="CHEBI:29105"/>
    </ligand>
</feature>
<accession>A0A147K4S5</accession>
<comment type="pathway">
    <text evidence="8">Amino-sugar metabolism; N-acetylneuraminate degradation; D-fructose 6-phosphate from N-acetylneuraminate: step 4/5.</text>
</comment>
<comment type="caution">
    <text evidence="13">The sequence shown here is derived from an EMBL/GenBank/DDBJ whole genome shotgun (WGS) entry which is preliminary data.</text>
</comment>
<dbReference type="Pfam" id="PF01979">
    <property type="entry name" value="Amidohydro_1"/>
    <property type="match status" value="1"/>
</dbReference>
<organism evidence="13 14">
    <name type="scientific">Bacillus coahuilensis p1.1.43</name>
    <dbReference type="NCBI Taxonomy" id="1150625"/>
    <lineage>
        <taxon>Bacteria</taxon>
        <taxon>Bacillati</taxon>
        <taxon>Bacillota</taxon>
        <taxon>Bacilli</taxon>
        <taxon>Bacillales</taxon>
        <taxon>Bacillaceae</taxon>
        <taxon>Bacillus</taxon>
    </lineage>
</organism>
<dbReference type="EC" id="3.5.1.25" evidence="2"/>
<reference evidence="13 14" key="1">
    <citation type="journal article" date="2016" name="Front. Microbiol.">
        <title>Microevolution Analysis of Bacillus coahuilensis Unveils Differences in Phosphorus Acquisition Strategies and Their Regulation.</title>
        <authorList>
            <person name="Gomez-Lunar Z."/>
            <person name="Hernandez-Gonzalez I."/>
            <person name="Rodriguez-Torres M.D."/>
            <person name="Souza V."/>
            <person name="Olmedo-Alvarez G."/>
        </authorList>
    </citation>
    <scope>NUCLEOTIDE SEQUENCE [LARGE SCALE GENOMIC DNA]</scope>
    <source>
        <strain evidence="14">p1.1.43</strain>
    </source>
</reference>
<evidence type="ECO:0000256" key="10">
    <source>
        <dbReference type="PIRSR" id="PIRSR038994-1"/>
    </source>
</evidence>
<proteinExistence type="inferred from homology"/>
<keyword evidence="6 9" id="KW-0119">Carbohydrate metabolism</keyword>
<dbReference type="Proteomes" id="UP000074108">
    <property type="component" value="Unassembled WGS sequence"/>
</dbReference>
<keyword evidence="14" id="KW-1185">Reference proteome</keyword>
<protein>
    <recommendedName>
        <fullName evidence="3">N-acetylglucosamine-6-phosphate deacetylase</fullName>
        <ecNumber evidence="2">3.5.1.25</ecNumber>
    </recommendedName>
</protein>
<dbReference type="GO" id="GO:0046872">
    <property type="term" value="F:metal ion binding"/>
    <property type="evidence" value="ECO:0007669"/>
    <property type="project" value="UniProtKB-KW"/>
</dbReference>
<evidence type="ECO:0000256" key="2">
    <source>
        <dbReference type="ARBA" id="ARBA00011899"/>
    </source>
</evidence>
<evidence type="ECO:0000256" key="4">
    <source>
        <dbReference type="ARBA" id="ARBA00022723"/>
    </source>
</evidence>
<evidence type="ECO:0000313" key="13">
    <source>
        <dbReference type="EMBL" id="KUP04436.1"/>
    </source>
</evidence>
<dbReference type="Gene3D" id="3.20.20.140">
    <property type="entry name" value="Metal-dependent hydrolases"/>
    <property type="match status" value="1"/>
</dbReference>
<sequence>MSKLLLKGIKVYEEASTIERGYVRINDGKIVEVGKLEELLEGQEEEVLDFSMDSTLSLLPGFIDGHIHGADGVDTMDATEEALGRMASILPKEGTTSFLATTITQSKEAISQALHTIKKYQEGLRVGAAELLGVHLEGPFISPHRAGAQPVHCIVPPSVPQLDEWYVESGQSIKVVTVAPEEENGFEFVKRARELGITVSIGHSDARYQDMVLAYECGANQVTHLYNQMRGMHHREPGVVGAALSMDGFIVELIPDGVHVHPQVMKTTFKAKGPQQITLITDSMRAKWLADGRYELGGQEVTVKGNRATLCDGTLAGSVLKMNEGVHNMMTFTGCSVREAILMASQNPARQLGVFDRKGSIRVDKDADLVVVNDSMDVLLTCCRGKIVYRKEGW</sequence>
<name>A0A147K4S5_9BACI</name>
<evidence type="ECO:0000256" key="1">
    <source>
        <dbReference type="ARBA" id="ARBA00010716"/>
    </source>
</evidence>
<evidence type="ECO:0000256" key="3">
    <source>
        <dbReference type="ARBA" id="ARBA00018029"/>
    </source>
</evidence>
<keyword evidence="5 9" id="KW-0378">Hydrolase</keyword>
<dbReference type="InterPro" id="IPR006680">
    <property type="entry name" value="Amidohydro-rel"/>
</dbReference>
<comment type="catalytic activity">
    <reaction evidence="7">
        <text>N-acetyl-D-glucosamine 6-phosphate + H2O = D-glucosamine 6-phosphate + acetate</text>
        <dbReference type="Rhea" id="RHEA:22936"/>
        <dbReference type="ChEBI" id="CHEBI:15377"/>
        <dbReference type="ChEBI" id="CHEBI:30089"/>
        <dbReference type="ChEBI" id="CHEBI:57513"/>
        <dbReference type="ChEBI" id="CHEBI:58725"/>
        <dbReference type="EC" id="3.5.1.25"/>
    </reaction>
</comment>
<dbReference type="GO" id="GO:0008448">
    <property type="term" value="F:N-acetylglucosamine-6-phosphate deacetylase activity"/>
    <property type="evidence" value="ECO:0007669"/>
    <property type="project" value="UniProtKB-EC"/>
</dbReference>
<dbReference type="PATRIC" id="fig|1150625.3.peg.3286"/>
<dbReference type="GO" id="GO:0006046">
    <property type="term" value="P:N-acetylglucosamine catabolic process"/>
    <property type="evidence" value="ECO:0007669"/>
    <property type="project" value="TreeGrafter"/>
</dbReference>
<evidence type="ECO:0000259" key="12">
    <source>
        <dbReference type="Pfam" id="PF01979"/>
    </source>
</evidence>
<dbReference type="SUPFAM" id="SSF51556">
    <property type="entry name" value="Metallo-dependent hydrolases"/>
    <property type="match status" value="1"/>
</dbReference>
<evidence type="ECO:0000256" key="7">
    <source>
        <dbReference type="ARBA" id="ARBA00047647"/>
    </source>
</evidence>
<evidence type="ECO:0000256" key="11">
    <source>
        <dbReference type="PIRSR" id="PIRSR038994-3"/>
    </source>
</evidence>
<evidence type="ECO:0000256" key="5">
    <source>
        <dbReference type="ARBA" id="ARBA00022801"/>
    </source>
</evidence>
<dbReference type="CDD" id="cd00854">
    <property type="entry name" value="NagA"/>
    <property type="match status" value="1"/>
</dbReference>
<dbReference type="NCBIfam" id="TIGR00221">
    <property type="entry name" value="nagA"/>
    <property type="match status" value="1"/>
</dbReference>
<feature type="binding site" evidence="11">
    <location>
        <position position="224"/>
    </location>
    <ligand>
        <name>Zn(2+)</name>
        <dbReference type="ChEBI" id="CHEBI:29105"/>
    </ligand>
</feature>
<dbReference type="OrthoDB" id="9776488at2"/>